<evidence type="ECO:0000313" key="1">
    <source>
        <dbReference type="EMBL" id="KAJ8126882.1"/>
    </source>
</evidence>
<evidence type="ECO:0000313" key="2">
    <source>
        <dbReference type="Proteomes" id="UP001153332"/>
    </source>
</evidence>
<comment type="caution">
    <text evidence="1">The sequence shown here is derived from an EMBL/GenBank/DDBJ whole genome shotgun (WGS) entry which is preliminary data.</text>
</comment>
<gene>
    <name evidence="1" type="ORF">O1611_g6757</name>
</gene>
<reference evidence="1" key="1">
    <citation type="submission" date="2022-12" db="EMBL/GenBank/DDBJ databases">
        <title>Genome Sequence of Lasiodiplodia mahajangana.</title>
        <authorList>
            <person name="Buettner E."/>
        </authorList>
    </citation>
    <scope>NUCLEOTIDE SEQUENCE</scope>
    <source>
        <strain evidence="1">VT137</strain>
    </source>
</reference>
<sequence>MREPAIDSGLILPSHLNAFVTDIVRCRPTVAPTLLSQNTDPMMSILQRNTSSANDYVEEPLSYAPPLSPYVR</sequence>
<name>A0ACC2JHV9_9PEZI</name>
<accession>A0ACC2JHV9</accession>
<keyword evidence="2" id="KW-1185">Reference proteome</keyword>
<proteinExistence type="predicted"/>
<protein>
    <submittedName>
        <fullName evidence="1">Uncharacterized protein</fullName>
    </submittedName>
</protein>
<organism evidence="1 2">
    <name type="scientific">Lasiodiplodia mahajangana</name>
    <dbReference type="NCBI Taxonomy" id="1108764"/>
    <lineage>
        <taxon>Eukaryota</taxon>
        <taxon>Fungi</taxon>
        <taxon>Dikarya</taxon>
        <taxon>Ascomycota</taxon>
        <taxon>Pezizomycotina</taxon>
        <taxon>Dothideomycetes</taxon>
        <taxon>Dothideomycetes incertae sedis</taxon>
        <taxon>Botryosphaeriales</taxon>
        <taxon>Botryosphaeriaceae</taxon>
        <taxon>Lasiodiplodia</taxon>
    </lineage>
</organism>
<dbReference type="Proteomes" id="UP001153332">
    <property type="component" value="Unassembled WGS sequence"/>
</dbReference>
<dbReference type="EMBL" id="JAPUUL010001655">
    <property type="protein sequence ID" value="KAJ8126882.1"/>
    <property type="molecule type" value="Genomic_DNA"/>
</dbReference>